<evidence type="ECO:0000313" key="3">
    <source>
        <dbReference type="Proteomes" id="UP000321413"/>
    </source>
</evidence>
<gene>
    <name evidence="2" type="ORF">FVD38_11995</name>
</gene>
<dbReference type="EMBL" id="VPFD01000012">
    <property type="protein sequence ID" value="TXF99539.1"/>
    <property type="molecule type" value="Genomic_DNA"/>
</dbReference>
<evidence type="ECO:0000313" key="2">
    <source>
        <dbReference type="EMBL" id="TXF99539.1"/>
    </source>
</evidence>
<evidence type="ECO:0000256" key="1">
    <source>
        <dbReference type="SAM" id="SignalP"/>
    </source>
</evidence>
<protein>
    <recommendedName>
        <fullName evidence="4">DUF3617 family protein</fullName>
    </recommendedName>
</protein>
<sequence>MLRRTIVPVLFALAAHAGAALAQELPTPGLYRVDTVGKAEHQVGPHQAIITTEEDGASGDQATRSVVAGADSGRKVYKGGAPVTQCVKAGPPTLPPAFGKGTCTNQETRRSAQGVVLVESCPTGKLTLTIRRLDARTWEYVTEMDMSSGTTPNLDGTLTMLQMAAKSAESPADRARAAKALADLPRREAHMARDRVAAEAALQQALAKARTPEEAAAGRQAIARLHGKVPIKITDRATLTRIADRCTSP</sequence>
<keyword evidence="1" id="KW-0732">Signal</keyword>
<feature type="signal peptide" evidence="1">
    <location>
        <begin position="1"/>
        <end position="22"/>
    </location>
</feature>
<comment type="caution">
    <text evidence="2">The sequence shown here is derived from an EMBL/GenBank/DDBJ whole genome shotgun (WGS) entry which is preliminary data.</text>
</comment>
<evidence type="ECO:0008006" key="4">
    <source>
        <dbReference type="Google" id="ProtNLM"/>
    </source>
</evidence>
<reference evidence="2 3" key="1">
    <citation type="submission" date="2019-08" db="EMBL/GenBank/DDBJ databases">
        <title>Massilia golmudensis sp. nov., isolated from sand in the Qinghai-Tibetan Plateau.</title>
        <authorList>
            <person name="Zhang B."/>
        </authorList>
    </citation>
    <scope>NUCLEOTIDE SEQUENCE [LARGE SCALE GENOMIC DNA]</scope>
    <source>
        <strain evidence="2 3">GEM5</strain>
    </source>
</reference>
<dbReference type="AlphaFoldDB" id="A0A5C7FVY1"/>
<dbReference type="Proteomes" id="UP000321413">
    <property type="component" value="Unassembled WGS sequence"/>
</dbReference>
<dbReference type="RefSeq" id="WP_147935024.1">
    <property type="nucleotide sequence ID" value="NZ_VPFD01000012.1"/>
</dbReference>
<proteinExistence type="predicted"/>
<accession>A0A5C7FVY1</accession>
<name>A0A5C7FVY1_9BURK</name>
<organism evidence="2 3">
    <name type="scientific">Massilia arenae</name>
    <dbReference type="NCBI Taxonomy" id="2603288"/>
    <lineage>
        <taxon>Bacteria</taxon>
        <taxon>Pseudomonadati</taxon>
        <taxon>Pseudomonadota</taxon>
        <taxon>Betaproteobacteria</taxon>
        <taxon>Burkholderiales</taxon>
        <taxon>Oxalobacteraceae</taxon>
        <taxon>Telluria group</taxon>
        <taxon>Massilia</taxon>
    </lineage>
</organism>
<keyword evidence="3" id="KW-1185">Reference proteome</keyword>
<feature type="chain" id="PRO_5022841293" description="DUF3617 family protein" evidence="1">
    <location>
        <begin position="23"/>
        <end position="249"/>
    </location>
</feature>